<dbReference type="EMBL" id="QEWR01000002">
    <property type="protein sequence ID" value="PWD84551.1"/>
    <property type="molecule type" value="Genomic_DNA"/>
</dbReference>
<dbReference type="InterPro" id="IPR006660">
    <property type="entry name" value="Arsenate_reductase-like"/>
</dbReference>
<comment type="caution">
    <text evidence="3">The sequence shown here is derived from an EMBL/GenBank/DDBJ whole genome shotgun (WGS) entry which is preliminary data.</text>
</comment>
<dbReference type="Proteomes" id="UP000244948">
    <property type="component" value="Unassembled WGS sequence"/>
</dbReference>
<organism evidence="3 4">
    <name type="scientific">Ignatzschineria indica</name>
    <dbReference type="NCBI Taxonomy" id="472583"/>
    <lineage>
        <taxon>Bacteria</taxon>
        <taxon>Pseudomonadati</taxon>
        <taxon>Pseudomonadota</taxon>
        <taxon>Gammaproteobacteria</taxon>
        <taxon>Cardiobacteriales</taxon>
        <taxon>Ignatzschineriaceae</taxon>
        <taxon>Ignatzschineria</taxon>
    </lineage>
</organism>
<proteinExistence type="inferred from homology"/>
<evidence type="ECO:0000256" key="2">
    <source>
        <dbReference type="PROSITE-ProRule" id="PRU01282"/>
    </source>
</evidence>
<dbReference type="AlphaFoldDB" id="A0A2U2AMW3"/>
<keyword evidence="4" id="KW-1185">Reference proteome</keyword>
<evidence type="ECO:0000313" key="3">
    <source>
        <dbReference type="EMBL" id="PWD84551.1"/>
    </source>
</evidence>
<protein>
    <submittedName>
        <fullName evidence="3">Arsenate reductase</fullName>
    </submittedName>
</protein>
<name>A0A2U2AMW3_9GAMM</name>
<dbReference type="PROSITE" id="PS51353">
    <property type="entry name" value="ARSC"/>
    <property type="match status" value="1"/>
</dbReference>
<dbReference type="InterPro" id="IPR036249">
    <property type="entry name" value="Thioredoxin-like_sf"/>
</dbReference>
<dbReference type="SUPFAM" id="SSF52833">
    <property type="entry name" value="Thioredoxin-like"/>
    <property type="match status" value="1"/>
</dbReference>
<evidence type="ECO:0000256" key="1">
    <source>
        <dbReference type="ARBA" id="ARBA00007198"/>
    </source>
</evidence>
<dbReference type="PANTHER" id="PTHR30041">
    <property type="entry name" value="ARSENATE REDUCTASE"/>
    <property type="match status" value="1"/>
</dbReference>
<dbReference type="Pfam" id="PF03960">
    <property type="entry name" value="ArsC"/>
    <property type="match status" value="1"/>
</dbReference>
<accession>A0A2U2AMW3</accession>
<gene>
    <name evidence="3" type="ORF">DC082_03170</name>
</gene>
<comment type="similarity">
    <text evidence="1 2">Belongs to the ArsC family.</text>
</comment>
<dbReference type="Gene3D" id="3.40.30.10">
    <property type="entry name" value="Glutaredoxin"/>
    <property type="match status" value="1"/>
</dbReference>
<evidence type="ECO:0000313" key="4">
    <source>
        <dbReference type="Proteomes" id="UP000244948"/>
    </source>
</evidence>
<dbReference type="PANTHER" id="PTHR30041:SF4">
    <property type="entry name" value="ARSENATE REDUCTASE"/>
    <property type="match status" value="1"/>
</dbReference>
<sequence length="124" mass="14471">MESNMWQIIYNGDCSKSRAAREYLDEKKIEYQVINYLDEPLSAEMIRSLLTKLGVGIDGIIRMKETPFQKISQEWFTWNEDQKIAFVVENPIVIERPIVVYQEDAVIARPDPSPIDHLLAKAWK</sequence>
<reference evidence="3 4" key="1">
    <citation type="journal article" date="2018" name="Genome Announc.">
        <title>Ignatzschineria cameli sp. nov., isolated from necrotic foot tissue of dromedaries (Camelus dromedarius) and associated maggots (Wohlfahrtia species) in Dubai.</title>
        <authorList>
            <person name="Tsang C.C."/>
            <person name="Tang J.Y."/>
            <person name="Fong J.Y."/>
            <person name="Kinne J."/>
            <person name="Lee H.H."/>
            <person name="Joseph M."/>
            <person name="Jose S."/>
            <person name="Schuster R.K."/>
            <person name="Tang Y."/>
            <person name="Sivakumar S."/>
            <person name="Chen J.H."/>
            <person name="Teng J.L."/>
            <person name="Lau S.K."/>
            <person name="Wernery U."/>
            <person name="Woo P.C."/>
        </authorList>
    </citation>
    <scope>NUCLEOTIDE SEQUENCE [LARGE SCALE GENOMIC DNA]</scope>
    <source>
        <strain evidence="3 4">KCTC 22643</strain>
    </source>
</reference>